<dbReference type="PROSITE" id="PS01228">
    <property type="entry name" value="COF_1"/>
    <property type="match status" value="1"/>
</dbReference>
<keyword evidence="2" id="KW-0378">Hydrolase</keyword>
<dbReference type="Proteomes" id="UP000078225">
    <property type="component" value="Unassembled WGS sequence"/>
</dbReference>
<dbReference type="GO" id="GO:0005829">
    <property type="term" value="C:cytosol"/>
    <property type="evidence" value="ECO:0007669"/>
    <property type="project" value="TreeGrafter"/>
</dbReference>
<dbReference type="GO" id="GO:0016791">
    <property type="term" value="F:phosphatase activity"/>
    <property type="evidence" value="ECO:0007669"/>
    <property type="project" value="TreeGrafter"/>
</dbReference>
<protein>
    <submittedName>
        <fullName evidence="4">Sugar-phosphatase</fullName>
    </submittedName>
</protein>
<dbReference type="SFLD" id="SFLDS00003">
    <property type="entry name" value="Haloacid_Dehalogenase"/>
    <property type="match status" value="1"/>
</dbReference>
<dbReference type="Gene3D" id="3.40.50.1000">
    <property type="entry name" value="HAD superfamily/HAD-like"/>
    <property type="match status" value="1"/>
</dbReference>
<dbReference type="InterPro" id="IPR006379">
    <property type="entry name" value="HAD-SF_hydro_IIB"/>
</dbReference>
<dbReference type="InterPro" id="IPR036412">
    <property type="entry name" value="HAD-like_sf"/>
</dbReference>
<dbReference type="PROSITE" id="PS01229">
    <property type="entry name" value="COF_2"/>
    <property type="match status" value="1"/>
</dbReference>
<dbReference type="SUPFAM" id="SSF56784">
    <property type="entry name" value="HAD-like"/>
    <property type="match status" value="1"/>
</dbReference>
<evidence type="ECO:0000256" key="2">
    <source>
        <dbReference type="ARBA" id="ARBA00022801"/>
    </source>
</evidence>
<dbReference type="AlphaFoldDB" id="A0A1B7L3G8"/>
<dbReference type="NCBIfam" id="TIGR01484">
    <property type="entry name" value="HAD-SF-IIB"/>
    <property type="match status" value="1"/>
</dbReference>
<gene>
    <name evidence="4" type="ORF">A9B99_05930</name>
</gene>
<keyword evidence="1" id="KW-0479">Metal-binding</keyword>
<keyword evidence="5" id="KW-1185">Reference proteome</keyword>
<dbReference type="InterPro" id="IPR023214">
    <property type="entry name" value="HAD_sf"/>
</dbReference>
<accession>A0A1B7L3G8</accession>
<dbReference type="SFLD" id="SFLDG01144">
    <property type="entry name" value="C2.B.4:_PGP_Like"/>
    <property type="match status" value="1"/>
</dbReference>
<dbReference type="Gene3D" id="3.30.1240.10">
    <property type="match status" value="1"/>
</dbReference>
<organism evidence="4 5">
    <name type="scientific">Mangrovibacter phragmitis</name>
    <dbReference type="NCBI Taxonomy" id="1691903"/>
    <lineage>
        <taxon>Bacteria</taxon>
        <taxon>Pseudomonadati</taxon>
        <taxon>Pseudomonadota</taxon>
        <taxon>Gammaproteobacteria</taxon>
        <taxon>Enterobacterales</taxon>
        <taxon>Enterobacteriaceae</taxon>
        <taxon>Mangrovibacter</taxon>
    </lineage>
</organism>
<sequence>MAIKLIAIDMDGTLLNPDNVITPGVRRAISAAREKGVVVVLATGRPYIGVKRYLEQLDMQSADDYCITYNGALVQKAASGECVAETTLGYDDYRYLEGLSRELGVHFHALDHHILYTANRDISRYTVHEAALTGMPLQFCEADRMDPAIRFPKLMMIDEPALLDEAITRIPQEAKSRYTILKSAPFYLELLDKRVNKGAGLQALAERLQLQPENVMAIGDQENDMAMLEYAGVGVAMGNAIEPVKAMANFISKTNAEDGVARAIEHFVPGVN</sequence>
<dbReference type="NCBIfam" id="NF007806">
    <property type="entry name" value="PRK10513.1"/>
    <property type="match status" value="1"/>
</dbReference>
<dbReference type="RefSeq" id="WP_064597266.1">
    <property type="nucleotide sequence ID" value="NZ_CP134782.1"/>
</dbReference>
<dbReference type="InterPro" id="IPR000150">
    <property type="entry name" value="Cof"/>
</dbReference>
<reference evidence="5" key="1">
    <citation type="submission" date="2016-05" db="EMBL/GenBank/DDBJ databases">
        <authorList>
            <person name="Behera P."/>
            <person name="Vaishampayan P."/>
            <person name="Singh N."/>
            <person name="Raina V."/>
            <person name="Suar M."/>
            <person name="Pattnaik A."/>
            <person name="Rastogi G."/>
        </authorList>
    </citation>
    <scope>NUCLEOTIDE SEQUENCE [LARGE SCALE GENOMIC DNA]</scope>
    <source>
        <strain evidence="5">MP23</strain>
    </source>
</reference>
<evidence type="ECO:0000256" key="3">
    <source>
        <dbReference type="ARBA" id="ARBA00022842"/>
    </source>
</evidence>
<proteinExistence type="predicted"/>
<comment type="caution">
    <text evidence="4">The sequence shown here is derived from an EMBL/GenBank/DDBJ whole genome shotgun (WGS) entry which is preliminary data.</text>
</comment>
<evidence type="ECO:0000313" key="4">
    <source>
        <dbReference type="EMBL" id="OAT76853.1"/>
    </source>
</evidence>
<dbReference type="PANTHER" id="PTHR10000">
    <property type="entry name" value="PHOSPHOSERINE PHOSPHATASE"/>
    <property type="match status" value="1"/>
</dbReference>
<name>A0A1B7L3G8_9ENTR</name>
<dbReference type="CDD" id="cd07516">
    <property type="entry name" value="HAD_Pase"/>
    <property type="match status" value="1"/>
</dbReference>
<evidence type="ECO:0000313" key="5">
    <source>
        <dbReference type="Proteomes" id="UP000078225"/>
    </source>
</evidence>
<evidence type="ECO:0000256" key="1">
    <source>
        <dbReference type="ARBA" id="ARBA00022723"/>
    </source>
</evidence>
<dbReference type="SFLD" id="SFLDG01140">
    <property type="entry name" value="C2.B:_Phosphomannomutase_and_P"/>
    <property type="match status" value="1"/>
</dbReference>
<dbReference type="NCBIfam" id="TIGR00099">
    <property type="entry name" value="Cof-subfamily"/>
    <property type="match status" value="1"/>
</dbReference>
<dbReference type="EMBL" id="LYRP01000012">
    <property type="protein sequence ID" value="OAT76853.1"/>
    <property type="molecule type" value="Genomic_DNA"/>
</dbReference>
<keyword evidence="3" id="KW-0460">Magnesium</keyword>
<dbReference type="PANTHER" id="PTHR10000:SF8">
    <property type="entry name" value="HAD SUPERFAMILY HYDROLASE-LIKE, TYPE 3"/>
    <property type="match status" value="1"/>
</dbReference>
<dbReference type="GO" id="GO:0000287">
    <property type="term" value="F:magnesium ion binding"/>
    <property type="evidence" value="ECO:0007669"/>
    <property type="project" value="TreeGrafter"/>
</dbReference>
<dbReference type="Pfam" id="PF08282">
    <property type="entry name" value="Hydrolase_3"/>
    <property type="match status" value="1"/>
</dbReference>
<dbReference type="STRING" id="1691903.A9B99_05930"/>
<dbReference type="OrthoDB" id="9781413at2"/>